<feature type="region of interest" description="Disordered" evidence="1">
    <location>
        <begin position="54"/>
        <end position="86"/>
    </location>
</feature>
<gene>
    <name evidence="2" type="ORF">C731_3396</name>
</gene>
<protein>
    <submittedName>
        <fullName evidence="2">Uncharacterized protein</fullName>
    </submittedName>
</protein>
<comment type="caution">
    <text evidence="2">The sequence shown here is derived from an EMBL/GenBank/DDBJ whole genome shotgun (WGS) entry which is preliminary data.</text>
</comment>
<accession>K5BEW4</accession>
<evidence type="ECO:0000313" key="2">
    <source>
        <dbReference type="EMBL" id="EKF22656.1"/>
    </source>
</evidence>
<dbReference type="AlphaFoldDB" id="K5BEW4"/>
<dbReference type="RefSeq" id="WP_005629622.1">
    <property type="nucleotide sequence ID" value="NZ_ANBN01000104.1"/>
</dbReference>
<dbReference type="PATRIC" id="fig|1122247.3.peg.3258"/>
<sequence>MDVPALCELLPQSRVTVTPVAATIGAADPGRIGWRGDIPGSLPEPLAEVSEKHRVSVAPPSADEARVTGPPAVEPRRYVDPRELRW</sequence>
<feature type="compositionally biased region" description="Basic and acidic residues" evidence="1">
    <location>
        <begin position="74"/>
        <end position="86"/>
    </location>
</feature>
<dbReference type="EMBL" id="AMRA01000095">
    <property type="protein sequence ID" value="EKF22656.1"/>
    <property type="molecule type" value="Genomic_DNA"/>
</dbReference>
<proteinExistence type="predicted"/>
<keyword evidence="3" id="KW-1185">Reference proteome</keyword>
<organism evidence="2 3">
    <name type="scientific">Mycolicibacterium hassiacum (strain DSM 44199 / CIP 105218 / JCM 12690 / 3849)</name>
    <name type="common">Mycobacterium hassiacum</name>
    <dbReference type="NCBI Taxonomy" id="1122247"/>
    <lineage>
        <taxon>Bacteria</taxon>
        <taxon>Bacillati</taxon>
        <taxon>Actinomycetota</taxon>
        <taxon>Actinomycetes</taxon>
        <taxon>Mycobacteriales</taxon>
        <taxon>Mycobacteriaceae</taxon>
        <taxon>Mycolicibacterium</taxon>
    </lineage>
</organism>
<dbReference type="Proteomes" id="UP000006265">
    <property type="component" value="Unassembled WGS sequence"/>
</dbReference>
<reference evidence="2 3" key="1">
    <citation type="journal article" date="2012" name="J. Bacteriol.">
        <title>Genome sequence of Mycobacterium hassiacum DSM 44199, a rare source of heat-stable mycobacterial proteins.</title>
        <authorList>
            <person name="Tiago I."/>
            <person name="Maranha A."/>
            <person name="Mendes V."/>
            <person name="Alarico S."/>
            <person name="Moynihan P.J."/>
            <person name="Clarke A.J."/>
            <person name="Macedo-Ribeiro S."/>
            <person name="Pereira P.J."/>
            <person name="Empadinhas N."/>
        </authorList>
    </citation>
    <scope>NUCLEOTIDE SEQUENCE [LARGE SCALE GENOMIC DNA]</scope>
    <source>
        <strain evidence="3">DSM 44199 / CIP 105218 / JCM 12690 / 3849</strain>
    </source>
</reference>
<name>K5BEW4_MYCHD</name>
<evidence type="ECO:0000256" key="1">
    <source>
        <dbReference type="SAM" id="MobiDB-lite"/>
    </source>
</evidence>
<evidence type="ECO:0000313" key="3">
    <source>
        <dbReference type="Proteomes" id="UP000006265"/>
    </source>
</evidence>